<proteinExistence type="predicted"/>
<organism evidence="2 3">
    <name type="scientific">Arthrobotrys flagrans</name>
    <name type="common">Nematode-trapping fungus</name>
    <name type="synonym">Trichothecium flagrans</name>
    <dbReference type="NCBI Taxonomy" id="97331"/>
    <lineage>
        <taxon>Eukaryota</taxon>
        <taxon>Fungi</taxon>
        <taxon>Dikarya</taxon>
        <taxon>Ascomycota</taxon>
        <taxon>Pezizomycotina</taxon>
        <taxon>Orbiliomycetes</taxon>
        <taxon>Orbiliales</taxon>
        <taxon>Orbiliaceae</taxon>
        <taxon>Arthrobotrys</taxon>
    </lineage>
</organism>
<dbReference type="RefSeq" id="XP_067495310.1">
    <property type="nucleotide sequence ID" value="XM_067637194.1"/>
</dbReference>
<gene>
    <name evidence="2" type="ORF">DFL_000759</name>
</gene>
<feature type="compositionally biased region" description="Basic and acidic residues" evidence="1">
    <location>
        <begin position="492"/>
        <end position="501"/>
    </location>
</feature>
<evidence type="ECO:0000313" key="2">
    <source>
        <dbReference type="EMBL" id="RVD89766.1"/>
    </source>
</evidence>
<feature type="region of interest" description="Disordered" evidence="1">
    <location>
        <begin position="437"/>
        <end position="461"/>
    </location>
</feature>
<dbReference type="GeneID" id="93583070"/>
<feature type="compositionally biased region" description="Polar residues" evidence="1">
    <location>
        <begin position="369"/>
        <end position="381"/>
    </location>
</feature>
<feature type="region of interest" description="Disordered" evidence="1">
    <location>
        <begin position="473"/>
        <end position="541"/>
    </location>
</feature>
<feature type="region of interest" description="Disordered" evidence="1">
    <location>
        <begin position="358"/>
        <end position="381"/>
    </location>
</feature>
<protein>
    <recommendedName>
        <fullName evidence="4">Protein kinase domain-containing protein</fullName>
    </recommendedName>
</protein>
<accession>A0A437AF96</accession>
<evidence type="ECO:0008006" key="4">
    <source>
        <dbReference type="Google" id="ProtNLM"/>
    </source>
</evidence>
<dbReference type="AlphaFoldDB" id="A0A437AF96"/>
<dbReference type="VEuPathDB" id="FungiDB:DFL_000759"/>
<reference evidence="2 3" key="1">
    <citation type="submission" date="2019-01" db="EMBL/GenBank/DDBJ databases">
        <title>Intercellular communication is required for trap formation in the nematode-trapping fungus Duddingtonia flagrans.</title>
        <authorList>
            <person name="Youssar L."/>
            <person name="Wernet V."/>
            <person name="Hensel N."/>
            <person name="Hildebrandt H.-G."/>
            <person name="Fischer R."/>
        </authorList>
    </citation>
    <scope>NUCLEOTIDE SEQUENCE [LARGE SCALE GENOMIC DNA]</scope>
    <source>
        <strain evidence="2 3">CBS H-5679</strain>
    </source>
</reference>
<sequence length="703" mass="78868">MATGAQRSLSFVRLPRSYTRLDDDTFAKQLLELFGNSTEAGRLAEPLLPDQEVTVAQYVRQHLSYTVYLLSLVYEESPNLGYIVIPVARHLMTDQYLRCNYKRLEYVPNFPKSLVLRLEQLDRETWFSQPSLGTHVVFDHQQSNGQEMPPPVSVVSNSFHHSVDRVDLAKISTNEAPLSGQTHARVQIDASSHLIPGGKNFRRMEVLRLFARSMLSLEVGAQDGPLKPHFSLPAYTYSHKEKSYMLLSPEVMADANPEDPAHHISTLSQFIACRPDWWVVLPKEEKRTRVLEWMTCLAATVHLFHSLKVSHGDIATKRIYLIKNGKGIQIFLEGWYQSHVNPQVIELARKRPGLKNNKSFGYGVPEPTPNSESRPPSRSKTVTLDLSSAEASRLHDIKCLGEVFAELLLVLLGFTKDALSRQRKERLEWTKEMKAREGNGSWNPTFYPVPNTSVSETSASSVASEMVEINIPRPGTAHSASNGQQGPKRGARREESTDKTSKSGSPKDPPSSRPASIFGGMFSKSSKEPPNIIEPEQPKPIKSKMSYGISKMASLASASGPPPPTWWLDELKLMYPTFQGSNDNATWNKHSDLIGNHLLLLISAMYVSEAALRPRAQAVWKDLTRIVNVFFKGTKLCCSAHDEHIKEARETLKDNILDDIYRRGIADEEEETWDGIGWDGPERFGPKQVGRRGEGALGECLFD</sequence>
<dbReference type="OrthoDB" id="5366925at2759"/>
<evidence type="ECO:0000256" key="1">
    <source>
        <dbReference type="SAM" id="MobiDB-lite"/>
    </source>
</evidence>
<name>A0A437AF96_ARTFL</name>
<dbReference type="Proteomes" id="UP000283090">
    <property type="component" value="Unassembled WGS sequence"/>
</dbReference>
<comment type="caution">
    <text evidence="2">The sequence shown here is derived from an EMBL/GenBank/DDBJ whole genome shotgun (WGS) entry which is preliminary data.</text>
</comment>
<feature type="compositionally biased region" description="Low complexity" evidence="1">
    <location>
        <begin position="452"/>
        <end position="461"/>
    </location>
</feature>
<keyword evidence="3" id="KW-1185">Reference proteome</keyword>
<dbReference type="EMBL" id="SAEB01000001">
    <property type="protein sequence ID" value="RVD89766.1"/>
    <property type="molecule type" value="Genomic_DNA"/>
</dbReference>
<evidence type="ECO:0000313" key="3">
    <source>
        <dbReference type="Proteomes" id="UP000283090"/>
    </source>
</evidence>